<accession>G0UBR2</accession>
<evidence type="ECO:0000256" key="1">
    <source>
        <dbReference type="SAM" id="Coils"/>
    </source>
</evidence>
<evidence type="ECO:0000259" key="3">
    <source>
        <dbReference type="Pfam" id="PF20651"/>
    </source>
</evidence>
<feature type="coiled-coil region" evidence="1">
    <location>
        <begin position="323"/>
        <end position="350"/>
    </location>
</feature>
<feature type="compositionally biased region" description="Basic and acidic residues" evidence="2">
    <location>
        <begin position="157"/>
        <end position="175"/>
    </location>
</feature>
<dbReference type="AlphaFoldDB" id="G0UBR2"/>
<reference evidence="4" key="1">
    <citation type="journal article" date="2012" name="Proc. Natl. Acad. Sci. U.S.A.">
        <title>Antigenic diversity is generated by distinct evolutionary mechanisms in African trypanosome species.</title>
        <authorList>
            <person name="Jackson A.P."/>
            <person name="Berry A."/>
            <person name="Aslett M."/>
            <person name="Allison H.C."/>
            <person name="Burton P."/>
            <person name="Vavrova-Anderson J."/>
            <person name="Brown R."/>
            <person name="Browne H."/>
            <person name="Corton N."/>
            <person name="Hauser H."/>
            <person name="Gamble J."/>
            <person name="Gilderthorp R."/>
            <person name="Marcello L."/>
            <person name="McQuillan J."/>
            <person name="Otto T.D."/>
            <person name="Quail M.A."/>
            <person name="Sanders M.J."/>
            <person name="van Tonder A."/>
            <person name="Ginger M.L."/>
            <person name="Field M.C."/>
            <person name="Barry J.D."/>
            <person name="Hertz-Fowler C."/>
            <person name="Berriman M."/>
        </authorList>
    </citation>
    <scope>NUCLEOTIDE SEQUENCE</scope>
    <source>
        <strain evidence="4">Y486</strain>
    </source>
</reference>
<dbReference type="Gene3D" id="1.10.357.30">
    <property type="entry name" value="Exocyst complex subunit Sec15 C-terminal domain, N-terminal subdomain"/>
    <property type="match status" value="1"/>
</dbReference>
<organism evidence="4">
    <name type="scientific">Trypanosoma vivax (strain Y486)</name>
    <dbReference type="NCBI Taxonomy" id="1055687"/>
    <lineage>
        <taxon>Eukaryota</taxon>
        <taxon>Discoba</taxon>
        <taxon>Euglenozoa</taxon>
        <taxon>Kinetoplastea</taxon>
        <taxon>Metakinetoplastina</taxon>
        <taxon>Trypanosomatida</taxon>
        <taxon>Trypanosomatidae</taxon>
        <taxon>Trypanosoma</taxon>
        <taxon>Duttonella</taxon>
    </lineage>
</organism>
<proteinExistence type="predicted"/>
<feature type="domain" description="Exocyst complex component EXOC6/Sec15 N-terminal" evidence="3">
    <location>
        <begin position="248"/>
        <end position="416"/>
    </location>
</feature>
<gene>
    <name evidence="4" type="ORF">TVY486_1107440</name>
</gene>
<dbReference type="GO" id="GO:0090522">
    <property type="term" value="P:vesicle tethering involved in exocytosis"/>
    <property type="evidence" value="ECO:0007669"/>
    <property type="project" value="InterPro"/>
</dbReference>
<sequence>MKQIDKFPHDERVQVILRDMDDSPHVLRFTREPLGLPRHGKIKKVFLFSTAYYSYMLKAKALSFYARWPNNQLIVHACDRELFIGTSKSVSNQFQMDKMTFALRKGGVDENDFSAVKLEGSCASYVAQVESWMRELAAEAREGMGKVAPSEIPDVNEDARKVRGKGGELKDSDSDRSDEEGLSVWTRAHQQQQMLHSRPREGDIAGLLQKAPSRYLQVTSIVDGEFTDYSTLKSVYMNNGEDVLLADLATFVQENKGQVEKLCERYYPTFLHVARQCFFISESDAELVGQELSGATALVRSTVMELKRATEDLNVSQSVNNNVAQVRSLLQNALELAEQLETVEVRLRERKLLAAAVSLKQLLQIATPLSGFALGDYVTQNRVPKIAQEIFTCAVQELNGWFRLLRELSHSIGMAALNWKGVVEPGCVEKKLHVTEEAEWWVEVSCASASIRRAPFDEADGIAKILHGAAMQEIFEELGCGAFYRHYYTESRAQQVRLDLYDAPLKTSGVSGDVLVADMERYCATALGFMLIEDIVHHVTNPHVQSLMEILSMWEQISHAVAARVQRVADALTSSVSYSEWIVHMLRLLRRFVNITVDSVSCARLNPGVISRAVETLSDGIISTCLQEACVGANEAVLCDTFLPLYPRDMEEYEAFVSRFYLDRCKHLELPVPSGARIASGVSLPYALAVPKIGEIAIHFLERCHSIIEVNHGAAVWQSEYNNADEMLLKYLSVLFRTVTGTLQERLTSISDREIVLIAVYVTSCASMSVIISCVEQQFMLAWPIDYGGIHQRQKLGEPQLLKSSAALFEKALQGGIERLLTALIAAADIRVKPTADINYWKQLVAISSGATASPSTGTVGDSYEDRVKKGFPEAIEYLIDLIPVLMEILQISVTRSVIGTAITHAAITTQSNFEQAIYSGCGETNASGFSVLRSCVSEFERLCAVHVPRWQERIETMISGISVVQRFPLRPRQVADNLLAWIARKEAAMAGAGVH</sequence>
<dbReference type="PANTHER" id="PTHR12702">
    <property type="entry name" value="SEC15"/>
    <property type="match status" value="1"/>
</dbReference>
<dbReference type="Pfam" id="PF20651">
    <property type="entry name" value="EXOC6_Sec15_N"/>
    <property type="match status" value="1"/>
</dbReference>
<dbReference type="PANTHER" id="PTHR12702:SF0">
    <property type="entry name" value="EXOCYST COMPLEX COMPONENT 6"/>
    <property type="match status" value="1"/>
</dbReference>
<keyword evidence="1" id="KW-0175">Coiled coil</keyword>
<feature type="region of interest" description="Disordered" evidence="2">
    <location>
        <begin position="148"/>
        <end position="180"/>
    </location>
</feature>
<dbReference type="InterPro" id="IPR007225">
    <property type="entry name" value="EXOC6/Sec15"/>
</dbReference>
<dbReference type="VEuPathDB" id="TriTrypDB:TvY486_1107440"/>
<dbReference type="InterPro" id="IPR042045">
    <property type="entry name" value="EXOC6/Sec15_C_dom1"/>
</dbReference>
<dbReference type="GO" id="GO:0016020">
    <property type="term" value="C:membrane"/>
    <property type="evidence" value="ECO:0007669"/>
    <property type="project" value="TreeGrafter"/>
</dbReference>
<dbReference type="InterPro" id="IPR048359">
    <property type="entry name" value="EXOC6_Sec15_N"/>
</dbReference>
<dbReference type="GO" id="GO:0000145">
    <property type="term" value="C:exocyst"/>
    <property type="evidence" value="ECO:0007669"/>
    <property type="project" value="TreeGrafter"/>
</dbReference>
<dbReference type="GO" id="GO:0006886">
    <property type="term" value="P:intracellular protein transport"/>
    <property type="evidence" value="ECO:0007669"/>
    <property type="project" value="InterPro"/>
</dbReference>
<evidence type="ECO:0000256" key="2">
    <source>
        <dbReference type="SAM" id="MobiDB-lite"/>
    </source>
</evidence>
<protein>
    <recommendedName>
        <fullName evidence="3">Exocyst complex component EXOC6/Sec15 N-terminal domain-containing protein</fullName>
    </recommendedName>
</protein>
<dbReference type="EMBL" id="HE573027">
    <property type="protein sequence ID" value="CCC53260.1"/>
    <property type="molecule type" value="Genomic_DNA"/>
</dbReference>
<dbReference type="GO" id="GO:0006893">
    <property type="term" value="P:Golgi to plasma membrane transport"/>
    <property type="evidence" value="ECO:0007669"/>
    <property type="project" value="TreeGrafter"/>
</dbReference>
<name>G0UBR2_TRYVY</name>
<evidence type="ECO:0000313" key="4">
    <source>
        <dbReference type="EMBL" id="CCC53260.1"/>
    </source>
</evidence>